<dbReference type="Gene3D" id="1.10.510.10">
    <property type="entry name" value="Transferase(Phosphotransferase) domain 1"/>
    <property type="match status" value="1"/>
</dbReference>
<dbReference type="EC" id="2.7.11.1" evidence="1"/>
<dbReference type="PROSITE" id="PS00108">
    <property type="entry name" value="PROTEIN_KINASE_ST"/>
    <property type="match status" value="1"/>
</dbReference>
<evidence type="ECO:0000256" key="2">
    <source>
        <dbReference type="ARBA" id="ARBA00022527"/>
    </source>
</evidence>
<dbReference type="EMBL" id="JAPFFF010000004">
    <property type="protein sequence ID" value="KAK8892241.1"/>
    <property type="molecule type" value="Genomic_DNA"/>
</dbReference>
<keyword evidence="4" id="KW-0547">Nucleotide-binding</keyword>
<evidence type="ECO:0000259" key="9">
    <source>
        <dbReference type="PROSITE" id="PS50011"/>
    </source>
</evidence>
<keyword evidence="11" id="KW-1185">Reference proteome</keyword>
<dbReference type="Pfam" id="PF00069">
    <property type="entry name" value="Pkinase"/>
    <property type="match status" value="1"/>
</dbReference>
<dbReference type="InterPro" id="IPR000719">
    <property type="entry name" value="Prot_kinase_dom"/>
</dbReference>
<proteinExistence type="predicted"/>
<feature type="domain" description="Protein kinase" evidence="9">
    <location>
        <begin position="1"/>
        <end position="95"/>
    </location>
</feature>
<comment type="caution">
    <text evidence="10">The sequence shown here is derived from an EMBL/GenBank/DDBJ whole genome shotgun (WGS) entry which is preliminary data.</text>
</comment>
<dbReference type="InterPro" id="IPR008271">
    <property type="entry name" value="Ser/Thr_kinase_AS"/>
</dbReference>
<keyword evidence="6" id="KW-0067">ATP-binding</keyword>
<evidence type="ECO:0000313" key="10">
    <source>
        <dbReference type="EMBL" id="KAK8892241.1"/>
    </source>
</evidence>
<comment type="catalytic activity">
    <reaction evidence="7">
        <text>L-threonyl-[protein] + ATP = O-phospho-L-threonyl-[protein] + ADP + H(+)</text>
        <dbReference type="Rhea" id="RHEA:46608"/>
        <dbReference type="Rhea" id="RHEA-COMP:11060"/>
        <dbReference type="Rhea" id="RHEA-COMP:11605"/>
        <dbReference type="ChEBI" id="CHEBI:15378"/>
        <dbReference type="ChEBI" id="CHEBI:30013"/>
        <dbReference type="ChEBI" id="CHEBI:30616"/>
        <dbReference type="ChEBI" id="CHEBI:61977"/>
        <dbReference type="ChEBI" id="CHEBI:456216"/>
        <dbReference type="EC" id="2.7.11.1"/>
    </reaction>
</comment>
<evidence type="ECO:0000256" key="5">
    <source>
        <dbReference type="ARBA" id="ARBA00022777"/>
    </source>
</evidence>
<dbReference type="PANTHER" id="PTHR24356">
    <property type="entry name" value="SERINE/THREONINE-PROTEIN KINASE"/>
    <property type="match status" value="1"/>
</dbReference>
<evidence type="ECO:0000256" key="7">
    <source>
        <dbReference type="ARBA" id="ARBA00047899"/>
    </source>
</evidence>
<keyword evidence="2" id="KW-0723">Serine/threonine-protein kinase</keyword>
<comment type="catalytic activity">
    <reaction evidence="8">
        <text>L-seryl-[protein] + ATP = O-phospho-L-seryl-[protein] + ADP + H(+)</text>
        <dbReference type="Rhea" id="RHEA:17989"/>
        <dbReference type="Rhea" id="RHEA-COMP:9863"/>
        <dbReference type="Rhea" id="RHEA-COMP:11604"/>
        <dbReference type="ChEBI" id="CHEBI:15378"/>
        <dbReference type="ChEBI" id="CHEBI:29999"/>
        <dbReference type="ChEBI" id="CHEBI:30616"/>
        <dbReference type="ChEBI" id="CHEBI:83421"/>
        <dbReference type="ChEBI" id="CHEBI:456216"/>
        <dbReference type="EC" id="2.7.11.1"/>
    </reaction>
</comment>
<evidence type="ECO:0000256" key="6">
    <source>
        <dbReference type="ARBA" id="ARBA00022840"/>
    </source>
</evidence>
<evidence type="ECO:0000256" key="1">
    <source>
        <dbReference type="ARBA" id="ARBA00012513"/>
    </source>
</evidence>
<dbReference type="Proteomes" id="UP001470230">
    <property type="component" value="Unassembled WGS sequence"/>
</dbReference>
<sequence length="95" mass="10658">MEHVPLILLEFCPKNLNGTIVCCIFEMSSGMEDFHAVNVIHRDLKPENILIDENGHVKVRDFGISSYVYIESQMQSKTAGIGALKIIVPEILKES</sequence>
<evidence type="ECO:0000256" key="4">
    <source>
        <dbReference type="ARBA" id="ARBA00022741"/>
    </source>
</evidence>
<evidence type="ECO:0000313" key="11">
    <source>
        <dbReference type="Proteomes" id="UP001470230"/>
    </source>
</evidence>
<keyword evidence="3" id="KW-0808">Transferase</keyword>
<dbReference type="SUPFAM" id="SSF56112">
    <property type="entry name" value="Protein kinase-like (PK-like)"/>
    <property type="match status" value="1"/>
</dbReference>
<evidence type="ECO:0000256" key="8">
    <source>
        <dbReference type="ARBA" id="ARBA00048679"/>
    </source>
</evidence>
<keyword evidence="5" id="KW-0418">Kinase</keyword>
<organism evidence="10 11">
    <name type="scientific">Tritrichomonas musculus</name>
    <dbReference type="NCBI Taxonomy" id="1915356"/>
    <lineage>
        <taxon>Eukaryota</taxon>
        <taxon>Metamonada</taxon>
        <taxon>Parabasalia</taxon>
        <taxon>Tritrichomonadida</taxon>
        <taxon>Tritrichomonadidae</taxon>
        <taxon>Tritrichomonas</taxon>
    </lineage>
</organism>
<accession>A0ABR2KME5</accession>
<dbReference type="InterPro" id="IPR050236">
    <property type="entry name" value="Ser_Thr_kinase_AGC"/>
</dbReference>
<dbReference type="PROSITE" id="PS50011">
    <property type="entry name" value="PROTEIN_KINASE_DOM"/>
    <property type="match status" value="1"/>
</dbReference>
<protein>
    <recommendedName>
        <fullName evidence="1">non-specific serine/threonine protein kinase</fullName>
        <ecNumber evidence="1">2.7.11.1</ecNumber>
    </recommendedName>
</protein>
<name>A0ABR2KME5_9EUKA</name>
<dbReference type="PANTHER" id="PTHR24356:SF1">
    <property type="entry name" value="SERINE_THREONINE-PROTEIN KINASE GREATWALL"/>
    <property type="match status" value="1"/>
</dbReference>
<reference evidence="10 11" key="1">
    <citation type="submission" date="2024-04" db="EMBL/GenBank/DDBJ databases">
        <title>Tritrichomonas musculus Genome.</title>
        <authorList>
            <person name="Alves-Ferreira E."/>
            <person name="Grigg M."/>
            <person name="Lorenzi H."/>
            <person name="Galac M."/>
        </authorList>
    </citation>
    <scope>NUCLEOTIDE SEQUENCE [LARGE SCALE GENOMIC DNA]</scope>
    <source>
        <strain evidence="10 11">EAF2021</strain>
    </source>
</reference>
<evidence type="ECO:0000256" key="3">
    <source>
        <dbReference type="ARBA" id="ARBA00022679"/>
    </source>
</evidence>
<gene>
    <name evidence="10" type="ORF">M9Y10_029464</name>
</gene>
<dbReference type="InterPro" id="IPR011009">
    <property type="entry name" value="Kinase-like_dom_sf"/>
</dbReference>